<evidence type="ECO:0000313" key="5">
    <source>
        <dbReference type="Ensembl" id="ENSCABP00000015828.1"/>
    </source>
</evidence>
<accession>A0A8C0H239</accession>
<dbReference type="Pfam" id="PF00089">
    <property type="entry name" value="Trypsin"/>
    <property type="match status" value="1"/>
</dbReference>
<dbReference type="Gene3D" id="2.40.10.10">
    <property type="entry name" value="Trypsin-like serine proteases"/>
    <property type="match status" value="1"/>
</dbReference>
<dbReference type="PROSITE" id="PS00134">
    <property type="entry name" value="TRYPSIN_HIS"/>
    <property type="match status" value="1"/>
</dbReference>
<dbReference type="GO" id="GO:0004252">
    <property type="term" value="F:serine-type endopeptidase activity"/>
    <property type="evidence" value="ECO:0007669"/>
    <property type="project" value="InterPro"/>
</dbReference>
<reference evidence="5" key="1">
    <citation type="submission" date="2025-08" db="UniProtKB">
        <authorList>
            <consortium name="Ensembl"/>
        </authorList>
    </citation>
    <scope>IDENTIFICATION</scope>
</reference>
<name>A0A8C0H239_CHEAB</name>
<dbReference type="SUPFAM" id="SSF50494">
    <property type="entry name" value="Trypsin-like serine proteases"/>
    <property type="match status" value="1"/>
</dbReference>
<dbReference type="InterPro" id="IPR043504">
    <property type="entry name" value="Peptidase_S1_PA_chymotrypsin"/>
</dbReference>
<evidence type="ECO:0000259" key="4">
    <source>
        <dbReference type="Pfam" id="PF00089"/>
    </source>
</evidence>
<evidence type="ECO:0000256" key="2">
    <source>
        <dbReference type="ARBA" id="ARBA00023145"/>
    </source>
</evidence>
<dbReference type="InterPro" id="IPR018114">
    <property type="entry name" value="TRYPSIN_HIS"/>
</dbReference>
<dbReference type="PANTHER" id="PTHR24271:SF81">
    <property type="entry name" value="GRANZYME B"/>
    <property type="match status" value="1"/>
</dbReference>
<evidence type="ECO:0000256" key="3">
    <source>
        <dbReference type="ARBA" id="ARBA00023157"/>
    </source>
</evidence>
<dbReference type="InterPro" id="IPR001254">
    <property type="entry name" value="Trypsin_dom"/>
</dbReference>
<keyword evidence="6" id="KW-1185">Reference proteome</keyword>
<keyword evidence="2" id="KW-0865">Zymogen</keyword>
<dbReference type="PANTHER" id="PTHR24271">
    <property type="entry name" value="KALLIKREIN-RELATED"/>
    <property type="match status" value="1"/>
</dbReference>
<evidence type="ECO:0000313" key="6">
    <source>
        <dbReference type="Proteomes" id="UP000694404"/>
    </source>
</evidence>
<keyword evidence="3" id="KW-1015">Disulfide bond</keyword>
<proteinExistence type="predicted"/>
<evidence type="ECO:0000256" key="1">
    <source>
        <dbReference type="ARBA" id="ARBA00022729"/>
    </source>
</evidence>
<protein>
    <recommendedName>
        <fullName evidence="4">Peptidase S1 domain-containing protein</fullName>
    </recommendedName>
</protein>
<dbReference type="Proteomes" id="UP000694404">
    <property type="component" value="Unplaced"/>
</dbReference>
<feature type="domain" description="Peptidase S1" evidence="4">
    <location>
        <begin position="44"/>
        <end position="90"/>
    </location>
</feature>
<dbReference type="AlphaFoldDB" id="A0A8C0H239"/>
<dbReference type="InterPro" id="IPR009003">
    <property type="entry name" value="Peptidase_S1_PA"/>
</dbReference>
<dbReference type="GO" id="GO:0006508">
    <property type="term" value="P:proteolysis"/>
    <property type="evidence" value="ECO:0007669"/>
    <property type="project" value="InterPro"/>
</dbReference>
<sequence length="140" mass="15560">MALRFPALHPHCSSRPVTHLPGRCSLLSWTMTLLLILLFHRAQIIGGQEARPHSRPYMAFVKIEREGKGGNMCGGFLIWEDNFVLTAAHCQLFPGSPPCCSLCIRPRAETHSPNPVSGFEPRMLQLLLLSMAFSPCHIGQ</sequence>
<keyword evidence="1" id="KW-0732">Signal</keyword>
<reference evidence="5" key="2">
    <citation type="submission" date="2025-09" db="UniProtKB">
        <authorList>
            <consortium name="Ensembl"/>
        </authorList>
    </citation>
    <scope>IDENTIFICATION</scope>
</reference>
<organism evidence="5 6">
    <name type="scientific">Chelonoidis abingdonii</name>
    <name type="common">Abingdon island giant tortoise</name>
    <name type="synonym">Testudo abingdonii</name>
    <dbReference type="NCBI Taxonomy" id="106734"/>
    <lineage>
        <taxon>Eukaryota</taxon>
        <taxon>Metazoa</taxon>
        <taxon>Chordata</taxon>
        <taxon>Craniata</taxon>
        <taxon>Vertebrata</taxon>
        <taxon>Euteleostomi</taxon>
        <taxon>Archelosauria</taxon>
        <taxon>Testudinata</taxon>
        <taxon>Testudines</taxon>
        <taxon>Cryptodira</taxon>
        <taxon>Durocryptodira</taxon>
        <taxon>Testudinoidea</taxon>
        <taxon>Testudinidae</taxon>
        <taxon>Chelonoidis</taxon>
    </lineage>
</organism>
<dbReference type="Ensembl" id="ENSCABT00000017372.1">
    <property type="protein sequence ID" value="ENSCABP00000015828.1"/>
    <property type="gene ID" value="ENSCABG00000011823.1"/>
</dbReference>
<dbReference type="GeneTree" id="ENSGT01030000234551"/>